<dbReference type="AlphaFoldDB" id="A0A2T0LJW4"/>
<evidence type="ECO:0000313" key="2">
    <source>
        <dbReference type="Proteomes" id="UP000238312"/>
    </source>
</evidence>
<comment type="caution">
    <text evidence="1">The sequence shown here is derived from an EMBL/GenBank/DDBJ whole genome shotgun (WGS) entry which is preliminary data.</text>
</comment>
<dbReference type="Proteomes" id="UP000238312">
    <property type="component" value="Unassembled WGS sequence"/>
</dbReference>
<organism evidence="1 2">
    <name type="scientific">Nonomuraea fuscirosea</name>
    <dbReference type="NCBI Taxonomy" id="1291556"/>
    <lineage>
        <taxon>Bacteria</taxon>
        <taxon>Bacillati</taxon>
        <taxon>Actinomycetota</taxon>
        <taxon>Actinomycetes</taxon>
        <taxon>Streptosporangiales</taxon>
        <taxon>Streptosporangiaceae</taxon>
        <taxon>Nonomuraea</taxon>
    </lineage>
</organism>
<dbReference type="InterPro" id="IPR012349">
    <property type="entry name" value="Split_barrel_FMN-bd"/>
</dbReference>
<gene>
    <name evidence="1" type="ORF">B0I32_1667</name>
</gene>
<reference evidence="1 2" key="1">
    <citation type="submission" date="2018-03" db="EMBL/GenBank/DDBJ databases">
        <title>Genomic Encyclopedia of Type Strains, Phase III (KMG-III): the genomes of soil and plant-associated and newly described type strains.</title>
        <authorList>
            <person name="Whitman W."/>
        </authorList>
    </citation>
    <scope>NUCLEOTIDE SEQUENCE [LARGE SCALE GENOMIC DNA]</scope>
    <source>
        <strain evidence="1 2">CGMCC 4.7104</strain>
    </source>
</reference>
<proteinExistence type="predicted"/>
<sequence>MQRACRKDVALLDTPTAQHLLTAPLVARLAYTGKDGTSRLISVNFLWTGDDMVIGTFAGAYKIRNLRARLEVAITIDATFVPPQVLMLRGMVTLSETEGVLPEYATVHRPFMGEEAGAAYGEAIDQPGLRMVRIGLRPAWVGVLDCQQRFPVLSSQPVLAAYGVERYGRSRVSEAEEIEEGIAGWARSS</sequence>
<dbReference type="EMBL" id="PVNG01000066">
    <property type="protein sequence ID" value="PRX42836.1"/>
    <property type="molecule type" value="Genomic_DNA"/>
</dbReference>
<evidence type="ECO:0000313" key="1">
    <source>
        <dbReference type="EMBL" id="PRX42836.1"/>
    </source>
</evidence>
<dbReference type="SUPFAM" id="SSF50475">
    <property type="entry name" value="FMN-binding split barrel"/>
    <property type="match status" value="1"/>
</dbReference>
<dbReference type="Gene3D" id="2.30.110.10">
    <property type="entry name" value="Electron Transport, Fmn-binding Protein, Chain A"/>
    <property type="match status" value="1"/>
</dbReference>
<accession>A0A2T0LJW4</accession>
<protein>
    <recommendedName>
        <fullName evidence="3">Pyridoxamine 5'-phosphate oxidase</fullName>
    </recommendedName>
</protein>
<name>A0A2T0LJW4_9ACTN</name>
<keyword evidence="2" id="KW-1185">Reference proteome</keyword>
<evidence type="ECO:0008006" key="3">
    <source>
        <dbReference type="Google" id="ProtNLM"/>
    </source>
</evidence>